<geneLocation type="plasmid" evidence="3">
    <name>pamcp48-600</name>
</geneLocation>
<evidence type="ECO:0000313" key="2">
    <source>
        <dbReference type="EMBL" id="APD92488.1"/>
    </source>
</evidence>
<feature type="compositionally biased region" description="Acidic residues" evidence="1">
    <location>
        <begin position="237"/>
        <end position="247"/>
    </location>
</feature>
<sequence>MDLNNSESSSNDILDKALDDLIKDENARDTDGRNVSSDELINAIFDDEDLAKESESKNLPTSPSSQEMDSLSNETGDILDETLGAPKEEPVTLLDDEFFSSDAGIDAMLDGTGEMLPTNETDKSFDDKTDQSSDAELDALLDTTDTTQTSTEGDDDSDDGLDAMLNEPDLSNDELSDDKMDALLDDPDTTETSTEGDDDSDDGLDAMLNEPDLSNDELSDDKMDALLDDPGTTETSTEGDDDSDDGLDAMLNGPDLSNDEPSDNKMDALLDDPDTTETSTEGDDDSDDGLDAMLNGPDLSNDEPSDNKMDALLDDPDTTETSTEGDDGLDAMLNGPDLSNDVSSDDELDALLNEPATAEASTEEDDGEGEDEIDAMLNGPDLTDTEDNGENSSLVDAGSESSVDNESVDVSDLLSEFGDDESNSIDNEHEQRDYLDLDNLDGVASAFDEKEPQVPDINSKLRGASEFESMLDSAAEIENKGESSTKSDAEINVAQSPTEMDATKDSKFEKGTESEMKTTKGSLALIIAATLFSGAAGLAGGIFGPSLMHEFGVKTPGSDASQLISNDVIALKQDLTALKSEVKDVTASNSNAIVRLREDVNSVKSGQQDLTEKHATITANISNLETGMGQFEIELVKRVEALLTLVEKATDSNRAMSSDVKETVLREIVQLIEEGGINGVSAQMAKALEEFKNKANEVSQLQDMVTGLRNLTTMTNAEMKYLSSRLGKLEQQPSTQYFTPSEVEAEEEPQLEIKKPVSVYVDTEKKDIKPEPKNVESSEKSSVQPKQFVLGVHEVKRGEYIIYLQREGDSDTQFKPYRFSKSQAPVVPGYGRITGVSKVKDPTLMIEHVVSTEGGLITGKKRSGGF</sequence>
<feature type="region of interest" description="Disordered" evidence="1">
    <location>
        <begin position="46"/>
        <end position="90"/>
    </location>
</feature>
<feature type="compositionally biased region" description="Acidic residues" evidence="1">
    <location>
        <begin position="152"/>
        <end position="161"/>
    </location>
</feature>
<accession>A0AAC9JIF4</accession>
<dbReference type="Proteomes" id="UP000182101">
    <property type="component" value="Plasmid pAMCP48-600"/>
</dbReference>
<dbReference type="AlphaFoldDB" id="A0AAC9JIF4"/>
<gene>
    <name evidence="2" type="ORF">BM524_18420</name>
</gene>
<feature type="compositionally biased region" description="Basic and acidic residues" evidence="1">
    <location>
        <begin position="120"/>
        <end position="131"/>
    </location>
</feature>
<feature type="region of interest" description="Disordered" evidence="1">
    <location>
        <begin position="104"/>
        <end position="434"/>
    </location>
</feature>
<feature type="compositionally biased region" description="Acidic residues" evidence="1">
    <location>
        <begin position="312"/>
        <end position="329"/>
    </location>
</feature>
<feature type="compositionally biased region" description="Low complexity" evidence="1">
    <location>
        <begin position="399"/>
        <end position="415"/>
    </location>
</feature>
<evidence type="ECO:0000256" key="1">
    <source>
        <dbReference type="SAM" id="MobiDB-lite"/>
    </source>
</evidence>
<evidence type="ECO:0000313" key="3">
    <source>
        <dbReference type="Proteomes" id="UP000182101"/>
    </source>
</evidence>
<dbReference type="RefSeq" id="WP_071961113.1">
    <property type="nucleotide sequence ID" value="NZ_CP018025.1"/>
</dbReference>
<feature type="region of interest" description="Disordered" evidence="1">
    <location>
        <begin position="478"/>
        <end position="514"/>
    </location>
</feature>
<organism evidence="2 3">
    <name type="scientific">Alteromonas mediterranea</name>
    <dbReference type="NCBI Taxonomy" id="314275"/>
    <lineage>
        <taxon>Bacteria</taxon>
        <taxon>Pseudomonadati</taxon>
        <taxon>Pseudomonadota</taxon>
        <taxon>Gammaproteobacteria</taxon>
        <taxon>Alteromonadales</taxon>
        <taxon>Alteromonadaceae</taxon>
        <taxon>Alteromonas/Salinimonas group</taxon>
        <taxon>Alteromonas</taxon>
    </lineage>
</organism>
<name>A0AAC9JIF4_9ALTE</name>
<protein>
    <submittedName>
        <fullName evidence="2">Uncharacterized protein</fullName>
    </submittedName>
</protein>
<feature type="compositionally biased region" description="Low complexity" evidence="1">
    <location>
        <begin position="140"/>
        <end position="151"/>
    </location>
</feature>
<reference evidence="2 3" key="1">
    <citation type="submission" date="2016-11" db="EMBL/GenBank/DDBJ databases">
        <title>Networking in microbes: conjugative elements and plasmids in the genus Alteromonas.</title>
        <authorList>
            <person name="Lopez-Perez M."/>
            <person name="Ramon-Marco N."/>
            <person name="Rodriguez-Valera F."/>
        </authorList>
    </citation>
    <scope>NUCLEOTIDE SEQUENCE [LARGE SCALE GENOMIC DNA]</scope>
    <source>
        <strain evidence="2 3">CP48</strain>
        <plasmid evidence="3">pamcp48-600</plasmid>
    </source>
</reference>
<feature type="compositionally biased region" description="Basic and acidic residues" evidence="1">
    <location>
        <begin position="478"/>
        <end position="489"/>
    </location>
</feature>
<feature type="compositionally biased region" description="Acidic residues" evidence="1">
    <location>
        <begin position="183"/>
        <end position="204"/>
    </location>
</feature>
<keyword evidence="2" id="KW-0614">Plasmid</keyword>
<proteinExistence type="predicted"/>
<feature type="compositionally biased region" description="Acidic residues" evidence="1">
    <location>
        <begin position="361"/>
        <end position="374"/>
    </location>
</feature>
<feature type="compositionally biased region" description="Polar residues" evidence="1">
    <location>
        <begin position="57"/>
        <end position="75"/>
    </location>
</feature>
<feature type="compositionally biased region" description="Acidic residues" evidence="1">
    <location>
        <begin position="269"/>
        <end position="290"/>
    </location>
</feature>
<feature type="compositionally biased region" description="Basic and acidic residues" evidence="1">
    <location>
        <begin position="501"/>
        <end position="514"/>
    </location>
</feature>
<dbReference type="EMBL" id="CP018025">
    <property type="protein sequence ID" value="APD92488.1"/>
    <property type="molecule type" value="Genomic_DNA"/>
</dbReference>